<gene>
    <name evidence="2" type="ORF">A11Q_2068</name>
</gene>
<dbReference type="EMBL" id="CP003537">
    <property type="protein sequence ID" value="AGH96284.1"/>
    <property type="molecule type" value="Genomic_DNA"/>
</dbReference>
<evidence type="ECO:0000259" key="1">
    <source>
        <dbReference type="Pfam" id="PF14346"/>
    </source>
</evidence>
<protein>
    <recommendedName>
        <fullName evidence="1">DUF4398 domain-containing protein</fullName>
    </recommendedName>
</protein>
<dbReference type="PATRIC" id="fig|1184267.3.peg.2093"/>
<dbReference type="AlphaFoldDB" id="M4VSU8"/>
<proteinExistence type="predicted"/>
<evidence type="ECO:0000313" key="2">
    <source>
        <dbReference type="EMBL" id="AGH96284.1"/>
    </source>
</evidence>
<dbReference type="KEGG" id="bex:A11Q_2068"/>
<dbReference type="OrthoDB" id="5295722at2"/>
<dbReference type="eggNOG" id="ENOG5032J0H">
    <property type="taxonomic scope" value="Bacteria"/>
</dbReference>
<dbReference type="RefSeq" id="WP_015470774.1">
    <property type="nucleotide sequence ID" value="NC_020813.1"/>
</dbReference>
<evidence type="ECO:0000313" key="3">
    <source>
        <dbReference type="Proteomes" id="UP000012040"/>
    </source>
</evidence>
<dbReference type="STRING" id="1184267.A11Q_2068"/>
<dbReference type="InterPro" id="IPR025511">
    <property type="entry name" value="DUF4398"/>
</dbReference>
<keyword evidence="3" id="KW-1185">Reference proteome</keyword>
<sequence>MSWWRGVILVFAITLSACVHTPPPILEYTLADTAIKSARAVQAVRYAPSLWHEAEEAFRQARILYREREYDQALDLFNKARSAAEKAENSARLIRQRNGEIL</sequence>
<reference evidence="2 3" key="1">
    <citation type="journal article" date="2013" name="ISME J.">
        <title>By their genes ye shall know them: genomic signatures of predatory bacteria.</title>
        <authorList>
            <person name="Pasternak Z."/>
            <person name="Pietrokovski S."/>
            <person name="Rotem O."/>
            <person name="Gophna U."/>
            <person name="Lurie-Weinberger M.N."/>
            <person name="Jurkevitch E."/>
        </authorList>
    </citation>
    <scope>NUCLEOTIDE SEQUENCE [LARGE SCALE GENOMIC DNA]</scope>
    <source>
        <strain evidence="2 3">JSS</strain>
    </source>
</reference>
<dbReference type="PROSITE" id="PS51257">
    <property type="entry name" value="PROKAR_LIPOPROTEIN"/>
    <property type="match status" value="1"/>
</dbReference>
<name>M4VSU8_9BACT</name>
<accession>M4VSU8</accession>
<organism evidence="2 3">
    <name type="scientific">Pseudobdellovibrio exovorus JSS</name>
    <dbReference type="NCBI Taxonomy" id="1184267"/>
    <lineage>
        <taxon>Bacteria</taxon>
        <taxon>Pseudomonadati</taxon>
        <taxon>Bdellovibrionota</taxon>
        <taxon>Bdellovibrionia</taxon>
        <taxon>Bdellovibrionales</taxon>
        <taxon>Pseudobdellovibrionaceae</taxon>
        <taxon>Pseudobdellovibrio</taxon>
    </lineage>
</organism>
<dbReference type="HOGENOM" id="CLU_2271890_0_0_7"/>
<dbReference type="Proteomes" id="UP000012040">
    <property type="component" value="Chromosome"/>
</dbReference>
<feature type="domain" description="DUF4398" evidence="1">
    <location>
        <begin position="27"/>
        <end position="97"/>
    </location>
</feature>
<dbReference type="Pfam" id="PF14346">
    <property type="entry name" value="DUF4398"/>
    <property type="match status" value="1"/>
</dbReference>
<dbReference type="Gene3D" id="1.20.1270.390">
    <property type="match status" value="1"/>
</dbReference>